<evidence type="ECO:0000313" key="4">
    <source>
        <dbReference type="Proteomes" id="UP000265515"/>
    </source>
</evidence>
<feature type="coiled-coil region" evidence="1">
    <location>
        <begin position="157"/>
        <end position="198"/>
    </location>
</feature>
<reference evidence="3 4" key="1">
    <citation type="journal article" date="2018" name="Cell">
        <title>The Chara Genome: Secondary Complexity and Implications for Plant Terrestrialization.</title>
        <authorList>
            <person name="Nishiyama T."/>
            <person name="Sakayama H."/>
            <person name="Vries J.D."/>
            <person name="Buschmann H."/>
            <person name="Saint-Marcoux D."/>
            <person name="Ullrich K.K."/>
            <person name="Haas F.B."/>
            <person name="Vanderstraeten L."/>
            <person name="Becker D."/>
            <person name="Lang D."/>
            <person name="Vosolsobe S."/>
            <person name="Rombauts S."/>
            <person name="Wilhelmsson P.K.I."/>
            <person name="Janitza P."/>
            <person name="Kern R."/>
            <person name="Heyl A."/>
            <person name="Rumpler F."/>
            <person name="Villalobos L.I.A.C."/>
            <person name="Clay J.M."/>
            <person name="Skokan R."/>
            <person name="Toyoda A."/>
            <person name="Suzuki Y."/>
            <person name="Kagoshima H."/>
            <person name="Schijlen E."/>
            <person name="Tajeshwar N."/>
            <person name="Catarino B."/>
            <person name="Hetherington A.J."/>
            <person name="Saltykova A."/>
            <person name="Bonnot C."/>
            <person name="Breuninger H."/>
            <person name="Symeonidi A."/>
            <person name="Radhakrishnan G.V."/>
            <person name="Van Nieuwerburgh F."/>
            <person name="Deforce D."/>
            <person name="Chang C."/>
            <person name="Karol K.G."/>
            <person name="Hedrich R."/>
            <person name="Ulvskov P."/>
            <person name="Glockner G."/>
            <person name="Delwiche C.F."/>
            <person name="Petrasek J."/>
            <person name="Van de Peer Y."/>
            <person name="Friml J."/>
            <person name="Beilby M."/>
            <person name="Dolan L."/>
            <person name="Kohara Y."/>
            <person name="Sugano S."/>
            <person name="Fujiyama A."/>
            <person name="Delaux P.-M."/>
            <person name="Quint M."/>
            <person name="TheiBen G."/>
            <person name="Hagemann M."/>
            <person name="Harholt J."/>
            <person name="Dunand C."/>
            <person name="Zachgo S."/>
            <person name="Langdale J."/>
            <person name="Maumus F."/>
            <person name="Straeten D.V.D."/>
            <person name="Gould S.B."/>
            <person name="Rensing S.A."/>
        </authorList>
    </citation>
    <scope>NUCLEOTIDE SEQUENCE [LARGE SCALE GENOMIC DNA]</scope>
    <source>
        <strain evidence="3 4">S276</strain>
    </source>
</reference>
<protein>
    <submittedName>
        <fullName evidence="3">Uncharacterized protein</fullName>
    </submittedName>
</protein>
<evidence type="ECO:0000256" key="1">
    <source>
        <dbReference type="SAM" id="Coils"/>
    </source>
</evidence>
<keyword evidence="4" id="KW-1185">Reference proteome</keyword>
<sequence>MSNANVNTAIVPAQSNALVTYPVANSYGGGGYGFGCGGGLKPRVETLESTVAELKAFRDAEVEREKARKDEEEKVKKDKEDEERRQREKTEREELYSKINVNIAEQLKPVRLLESKKASSGENDEVKKLKLEVERLLKAQVNTNAASTSESELERFRREQEAECTRAELRFAAMEQDMAILKKANEEALLAAEQWKTEALRPGNKRGSVAVTPSPAVGNRTRPRVTVL</sequence>
<dbReference type="EMBL" id="BFEA01000344">
    <property type="protein sequence ID" value="GBG80378.1"/>
    <property type="molecule type" value="Genomic_DNA"/>
</dbReference>
<dbReference type="AlphaFoldDB" id="A0A388LDJ7"/>
<comment type="caution">
    <text evidence="3">The sequence shown here is derived from an EMBL/GenBank/DDBJ whole genome shotgun (WGS) entry which is preliminary data.</text>
</comment>
<feature type="region of interest" description="Disordered" evidence="2">
    <location>
        <begin position="200"/>
        <end position="228"/>
    </location>
</feature>
<evidence type="ECO:0000313" key="3">
    <source>
        <dbReference type="EMBL" id="GBG80378.1"/>
    </source>
</evidence>
<accession>A0A388LDJ7</accession>
<feature type="region of interest" description="Disordered" evidence="2">
    <location>
        <begin position="60"/>
        <end position="92"/>
    </location>
</feature>
<organism evidence="3 4">
    <name type="scientific">Chara braunii</name>
    <name type="common">Braun's stonewort</name>
    <dbReference type="NCBI Taxonomy" id="69332"/>
    <lineage>
        <taxon>Eukaryota</taxon>
        <taxon>Viridiplantae</taxon>
        <taxon>Streptophyta</taxon>
        <taxon>Charophyceae</taxon>
        <taxon>Charales</taxon>
        <taxon>Characeae</taxon>
        <taxon>Chara</taxon>
    </lineage>
</organism>
<dbReference type="Gramene" id="GBG80378">
    <property type="protein sequence ID" value="GBG80378"/>
    <property type="gene ID" value="CBR_g30746"/>
</dbReference>
<keyword evidence="1" id="KW-0175">Coiled coil</keyword>
<proteinExistence type="predicted"/>
<dbReference type="Proteomes" id="UP000265515">
    <property type="component" value="Unassembled WGS sequence"/>
</dbReference>
<name>A0A388LDJ7_CHABU</name>
<gene>
    <name evidence="3" type="ORF">CBR_g30746</name>
</gene>
<evidence type="ECO:0000256" key="2">
    <source>
        <dbReference type="SAM" id="MobiDB-lite"/>
    </source>
</evidence>